<accession>A0ABN7X9R6</accession>
<evidence type="ECO:0000313" key="1">
    <source>
        <dbReference type="EMBL" id="CAG8850089.1"/>
    </source>
</evidence>
<comment type="caution">
    <text evidence="1">The sequence shown here is derived from an EMBL/GenBank/DDBJ whole genome shotgun (WGS) entry which is preliminary data.</text>
</comment>
<feature type="non-terminal residue" evidence="1">
    <location>
        <position position="207"/>
    </location>
</feature>
<proteinExistence type="predicted"/>
<dbReference type="Proteomes" id="UP000789901">
    <property type="component" value="Unassembled WGS sequence"/>
</dbReference>
<reference evidence="1 2" key="1">
    <citation type="submission" date="2021-06" db="EMBL/GenBank/DDBJ databases">
        <authorList>
            <person name="Kallberg Y."/>
            <person name="Tangrot J."/>
            <person name="Rosling A."/>
        </authorList>
    </citation>
    <scope>NUCLEOTIDE SEQUENCE [LARGE SCALE GENOMIC DNA]</scope>
    <source>
        <strain evidence="1 2">120-4 pot B 10/14</strain>
    </source>
</reference>
<organism evidence="1 2">
    <name type="scientific">Gigaspora margarita</name>
    <dbReference type="NCBI Taxonomy" id="4874"/>
    <lineage>
        <taxon>Eukaryota</taxon>
        <taxon>Fungi</taxon>
        <taxon>Fungi incertae sedis</taxon>
        <taxon>Mucoromycota</taxon>
        <taxon>Glomeromycotina</taxon>
        <taxon>Glomeromycetes</taxon>
        <taxon>Diversisporales</taxon>
        <taxon>Gigasporaceae</taxon>
        <taxon>Gigaspora</taxon>
    </lineage>
</organism>
<protein>
    <submittedName>
        <fullName evidence="1">19803_t:CDS:1</fullName>
    </submittedName>
</protein>
<name>A0ABN7X9R6_GIGMA</name>
<dbReference type="EMBL" id="CAJVQB010099459">
    <property type="protein sequence ID" value="CAG8850089.1"/>
    <property type="molecule type" value="Genomic_DNA"/>
</dbReference>
<dbReference type="Gene3D" id="1.25.40.10">
    <property type="entry name" value="Tetratricopeptide repeat domain"/>
    <property type="match status" value="1"/>
</dbReference>
<dbReference type="InterPro" id="IPR011990">
    <property type="entry name" value="TPR-like_helical_dom_sf"/>
</dbReference>
<gene>
    <name evidence="1" type="ORF">GMARGA_LOCUS40037</name>
</gene>
<evidence type="ECO:0000313" key="2">
    <source>
        <dbReference type="Proteomes" id="UP000789901"/>
    </source>
</evidence>
<feature type="non-terminal residue" evidence="1">
    <location>
        <position position="1"/>
    </location>
</feature>
<keyword evidence="2" id="KW-1185">Reference proteome</keyword>
<dbReference type="InterPro" id="IPR006597">
    <property type="entry name" value="Sel1-like"/>
</dbReference>
<dbReference type="SUPFAM" id="SSF81901">
    <property type="entry name" value="HCP-like"/>
    <property type="match status" value="1"/>
</dbReference>
<dbReference type="Pfam" id="PF08238">
    <property type="entry name" value="Sel1"/>
    <property type="match status" value="1"/>
</dbReference>
<dbReference type="SMART" id="SM00671">
    <property type="entry name" value="SEL1"/>
    <property type="match status" value="1"/>
</dbReference>
<sequence length="207" mass="23811">TSNGYRYKKSNIIPGFEEKAIGCSTSNGPMFGTADLYIQSGSKYCNLISSHYESLDMLGDYLMKSYEVLRVIKQRQPTRSAGFPQEREFHFCLRESMRLNVGYFHRIGEKVYEIEKEIFKAAKRSFENKNKDKFGIKLNAACSIFQELSKSKSYEIYLKANYYLGCCYENGIGCYKNESLALYHFELASNASSNDAKNKLIKIKENL</sequence>